<organism evidence="2">
    <name type="scientific">Nothobranchius korthausae</name>
    <dbReference type="NCBI Taxonomy" id="1143690"/>
    <lineage>
        <taxon>Eukaryota</taxon>
        <taxon>Metazoa</taxon>
        <taxon>Chordata</taxon>
        <taxon>Craniata</taxon>
        <taxon>Vertebrata</taxon>
        <taxon>Euteleostomi</taxon>
        <taxon>Actinopterygii</taxon>
        <taxon>Neopterygii</taxon>
        <taxon>Teleostei</taxon>
        <taxon>Neoteleostei</taxon>
        <taxon>Acanthomorphata</taxon>
        <taxon>Ovalentaria</taxon>
        <taxon>Atherinomorphae</taxon>
        <taxon>Cyprinodontiformes</taxon>
        <taxon>Nothobranchiidae</taxon>
        <taxon>Nothobranchius</taxon>
    </lineage>
</organism>
<reference evidence="2" key="1">
    <citation type="submission" date="2016-05" db="EMBL/GenBank/DDBJ databases">
        <authorList>
            <person name="Lavstsen T."/>
            <person name="Jespersen J.S."/>
        </authorList>
    </citation>
    <scope>NUCLEOTIDE SEQUENCE</scope>
    <source>
        <tissue evidence="2">Brain</tissue>
    </source>
</reference>
<dbReference type="AlphaFoldDB" id="A0A1A8H796"/>
<protein>
    <submittedName>
        <fullName evidence="2">ST3 beta-galactoside alpha-2,3-sialyltransferase 2</fullName>
    </submittedName>
</protein>
<feature type="region of interest" description="Disordered" evidence="1">
    <location>
        <begin position="1"/>
        <end position="30"/>
    </location>
</feature>
<evidence type="ECO:0000256" key="1">
    <source>
        <dbReference type="SAM" id="MobiDB-lite"/>
    </source>
</evidence>
<feature type="compositionally biased region" description="Basic and acidic residues" evidence="1">
    <location>
        <begin position="1"/>
        <end position="10"/>
    </location>
</feature>
<keyword evidence="2" id="KW-0328">Glycosyltransferase</keyword>
<reference evidence="2" key="2">
    <citation type="submission" date="2016-06" db="EMBL/GenBank/DDBJ databases">
        <title>The genome of a short-lived fish provides insights into sex chromosome evolution and the genetic control of aging.</title>
        <authorList>
            <person name="Reichwald K."/>
            <person name="Felder M."/>
            <person name="Petzold A."/>
            <person name="Koch P."/>
            <person name="Groth M."/>
            <person name="Platzer M."/>
        </authorList>
    </citation>
    <scope>NUCLEOTIDE SEQUENCE</scope>
    <source>
        <tissue evidence="2">Brain</tissue>
    </source>
</reference>
<gene>
    <name evidence="2" type="primary">ST3GAL2</name>
</gene>
<proteinExistence type="predicted"/>
<feature type="non-terminal residue" evidence="2">
    <location>
        <position position="1"/>
    </location>
</feature>
<dbReference type="EMBL" id="HAEC01010369">
    <property type="protein sequence ID" value="SBQ78585.1"/>
    <property type="molecule type" value="Transcribed_RNA"/>
</dbReference>
<sequence>HGTDPLHLRSGEAVPPRGQRQGPDLQSSLL</sequence>
<keyword evidence="2" id="KW-0808">Transferase</keyword>
<dbReference type="GO" id="GO:0016757">
    <property type="term" value="F:glycosyltransferase activity"/>
    <property type="evidence" value="ECO:0007669"/>
    <property type="project" value="UniProtKB-KW"/>
</dbReference>
<name>A0A1A8H796_9TELE</name>
<accession>A0A1A8H796</accession>
<evidence type="ECO:0000313" key="2">
    <source>
        <dbReference type="EMBL" id="SBQ78585.1"/>
    </source>
</evidence>